<accession>A0A8S3VRQ8</accession>
<keyword evidence="2" id="KW-1185">Reference proteome</keyword>
<organism evidence="1 2">
    <name type="scientific">Mytilus edulis</name>
    <name type="common">Blue mussel</name>
    <dbReference type="NCBI Taxonomy" id="6550"/>
    <lineage>
        <taxon>Eukaryota</taxon>
        <taxon>Metazoa</taxon>
        <taxon>Spiralia</taxon>
        <taxon>Lophotrochozoa</taxon>
        <taxon>Mollusca</taxon>
        <taxon>Bivalvia</taxon>
        <taxon>Autobranchia</taxon>
        <taxon>Pteriomorphia</taxon>
        <taxon>Mytilida</taxon>
        <taxon>Mytiloidea</taxon>
        <taxon>Mytilidae</taxon>
        <taxon>Mytilinae</taxon>
        <taxon>Mytilus</taxon>
    </lineage>
</organism>
<evidence type="ECO:0000313" key="2">
    <source>
        <dbReference type="Proteomes" id="UP000683360"/>
    </source>
</evidence>
<evidence type="ECO:0000313" key="1">
    <source>
        <dbReference type="EMBL" id="CAG2257359.1"/>
    </source>
</evidence>
<proteinExistence type="predicted"/>
<gene>
    <name evidence="1" type="ORF">MEDL_68626</name>
</gene>
<dbReference type="PANTHER" id="PTHR46704:SF1">
    <property type="entry name" value="TELOMERE LENGTH REGULATION PROTEIN TEL2 HOMOLOG"/>
    <property type="match status" value="1"/>
</dbReference>
<dbReference type="PANTHER" id="PTHR46704">
    <property type="entry name" value="CXC DOMAIN-CONTAINING PROTEIN-RELATED"/>
    <property type="match status" value="1"/>
</dbReference>
<reference evidence="1" key="1">
    <citation type="submission" date="2021-03" db="EMBL/GenBank/DDBJ databases">
        <authorList>
            <person name="Bekaert M."/>
        </authorList>
    </citation>
    <scope>NUCLEOTIDE SEQUENCE</scope>
</reference>
<dbReference type="EMBL" id="CAJPWZ010003327">
    <property type="protein sequence ID" value="CAG2257359.1"/>
    <property type="molecule type" value="Genomic_DNA"/>
</dbReference>
<name>A0A8S3VRQ8_MYTED</name>
<comment type="caution">
    <text evidence="1">The sequence shown here is derived from an EMBL/GenBank/DDBJ whole genome shotgun (WGS) entry which is preliminary data.</text>
</comment>
<protein>
    <submittedName>
        <fullName evidence="1">Uncharacterized protein</fullName>
    </submittedName>
</protein>
<dbReference type="AlphaFoldDB" id="A0A8S3VRQ8"/>
<sequence length="501" mass="56897">MAQQGSPLKLGPSCAKRMKPSLVLEKCIICQKSSNETVVLFTNNSKSRFFAAVGKRKDDIYMNLISEYDSLSDIPNESLEMVYHKSCYKSYTSEHNIAVFTKRQNDALAGGSIQDSPVTSILTRSMSSPTNWSACIFCNKKSYKQDKKLFKIESDDRVTRITIAANHNGDLNLLHKINQDNFKQQAFYHNQCIVKYLKSSNKDIEVIGNSTSEYESINTTAFSKLISSINDDLLKNKKAFLLSSLIEKFVLYLPENMRTSFTTRKLQRYLENHYGDSVVIQSQQGQDSKPNDMATVYTAMKKCLDMSNEAGQDFAIQTFDQQLYAIAQQVKWSKPDIFNRHILRLGGFHSLSCFLASIGKLWADGGLRDLLVDSGVYAGNTAELMLNGKEFNRAVRGFTLVFEALQVLFISAFIHWCRTFDYFDQIPSAFWNVLLEFHTSICDQTDQAPEIKTRLEKLFEDHVQPLISKYQSVFIEFIVISACTNPTLSVQNLVVKLIFGN</sequence>
<dbReference type="OrthoDB" id="10356123at2759"/>
<dbReference type="Proteomes" id="UP000683360">
    <property type="component" value="Unassembled WGS sequence"/>
</dbReference>